<dbReference type="SUPFAM" id="SSF53756">
    <property type="entry name" value="UDP-Glycosyltransferase/glycogen phosphorylase"/>
    <property type="match status" value="2"/>
</dbReference>
<reference evidence="3 4" key="1">
    <citation type="submission" date="2019-09" db="EMBL/GenBank/DDBJ databases">
        <authorList>
            <person name="Chandra G."/>
            <person name="Truman W A."/>
        </authorList>
    </citation>
    <scope>NUCLEOTIDE SEQUENCE [LARGE SCALE GENOMIC DNA]</scope>
    <source>
        <strain evidence="3">PS712</strain>
    </source>
</reference>
<evidence type="ECO:0000313" key="3">
    <source>
        <dbReference type="EMBL" id="VVO29669.1"/>
    </source>
</evidence>
<name>A0A5E7ES66_PSEFL</name>
<dbReference type="Gene3D" id="3.40.50.2000">
    <property type="entry name" value="Glycogen Phosphorylase B"/>
    <property type="match status" value="2"/>
</dbReference>
<dbReference type="OrthoDB" id="9801609at2"/>
<organism evidence="3 4">
    <name type="scientific">Pseudomonas fluorescens</name>
    <dbReference type="NCBI Taxonomy" id="294"/>
    <lineage>
        <taxon>Bacteria</taxon>
        <taxon>Pseudomonadati</taxon>
        <taxon>Pseudomonadota</taxon>
        <taxon>Gammaproteobacteria</taxon>
        <taxon>Pseudomonadales</taxon>
        <taxon>Pseudomonadaceae</taxon>
        <taxon>Pseudomonas</taxon>
    </lineage>
</organism>
<dbReference type="Proteomes" id="UP000326018">
    <property type="component" value="Unassembled WGS sequence"/>
</dbReference>
<protein>
    <submittedName>
        <fullName evidence="3">D-inositol-3-phosphate glycosyltransferase</fullName>
        <ecNumber evidence="3">2.4.1.250</ecNumber>
    </submittedName>
</protein>
<dbReference type="PANTHER" id="PTHR46401">
    <property type="entry name" value="GLYCOSYLTRANSFERASE WBBK-RELATED"/>
    <property type="match status" value="1"/>
</dbReference>
<dbReference type="EMBL" id="CABVIB010000033">
    <property type="protein sequence ID" value="VVO29669.1"/>
    <property type="molecule type" value="Genomic_DNA"/>
</dbReference>
<gene>
    <name evidence="3" type="primary">mshA_3</name>
    <name evidence="3" type="ORF">PS712_04910</name>
</gene>
<dbReference type="PANTHER" id="PTHR46401:SF2">
    <property type="entry name" value="GLYCOSYLTRANSFERASE WBBK-RELATED"/>
    <property type="match status" value="1"/>
</dbReference>
<proteinExistence type="predicted"/>
<feature type="domain" description="Glycosyl transferase family 1" evidence="2">
    <location>
        <begin position="225"/>
        <end position="382"/>
    </location>
</feature>
<evidence type="ECO:0000259" key="2">
    <source>
        <dbReference type="Pfam" id="PF00534"/>
    </source>
</evidence>
<feature type="domain" description="Glycosyl transferase family 1" evidence="2">
    <location>
        <begin position="623"/>
        <end position="793"/>
    </location>
</feature>
<accession>A0A5E7ES66</accession>
<dbReference type="EC" id="2.4.1.250" evidence="3"/>
<dbReference type="GO" id="GO:0009103">
    <property type="term" value="P:lipopolysaccharide biosynthetic process"/>
    <property type="evidence" value="ECO:0007669"/>
    <property type="project" value="TreeGrafter"/>
</dbReference>
<dbReference type="GO" id="GO:0102710">
    <property type="term" value="F:D-inositol-3-phosphate glycosyltransferase activity"/>
    <property type="evidence" value="ECO:0007669"/>
    <property type="project" value="UniProtKB-EC"/>
</dbReference>
<sequence>MRIVIDLQGAQSTGSRNRGIGRYALSLAQGIMRNRGDHEILLALSGAFPESIDSIRETFQDLIPQENIVVWHAPEAVSHIEPANAWRRDAAERIRESFLASLYPDVVLVSSLFEGFEDDSVTSVGSFVKKLPTAVVLYDLIPFINRDTYLQNPLIAKWYDSKIDYLQSADLLLSISESSRQEAIQYLGSEAQSVVNISTAADPHFKVRSYSDTKKAEVLSRFGLNRDYVMYTGGIDYRKNIEGLIRSYARLPASILEQHQLAVVCSVRPDDRARLEALAKEHGLERDQFVMTGFVSEEDLVALYNLCQAFIFPSWHEGFGLPALEAMSCGRAVVAANTSSLPEVVNNVDALFNPREDASITEKLRQVLMDESYRSRLEQHGLKQAKEFSWDKTAQRAIAAMEAFHEQHSKSAPAAEPEIGLPRLAYVSPLPPQRSGISDYSAELIPELMKYFNIELIVAQSDVEPSWLKETLPIRSVEWFVENAASYDRVLYHFGNSTFHEHMFKLVEFIPGVIVLHDFFLSGILAHMEVNTPARAELTDALYESHGYPAVSYRFHSKELVDTIWKYPANLPVLKSAQGVIIHSESSRKLAQQWYGPKAGSDWVNIPLLRIPAESVADERAGIRRNLGLEPEDFVVCSFGLLGPSKLNDRLLDAWLNSPMADDASCVLVFVGQNDPGRYGDELQQRINQSGVRSKVVITGWASSEMFRDYLSAADVGVQLRTQSRGETSAAVLDCMNYGLATIVNANGSMADLEDEGVIKLSDAFANSELIDALSKLWTDVPARQALGARARNIVHSSHAPGACAAQYKNAIEHFHGRSRGGVADLIQSIALCETKSCLPVTDQDYIAVAEAIDSSLSESFSRPQILLDVTPFIDGQKTRDLARSWIMAWFERAPVDVRIEPVYADSEGQVYRYAREFMLSILGCPVHALHDEKISYRKGDTLVMLNDGAEHCQSMEEGLQALVRQGVKSLSVSGSDDNFELDKIFAEVLAPCGSN</sequence>
<dbReference type="CDD" id="cd03809">
    <property type="entry name" value="GT4_MtfB-like"/>
    <property type="match status" value="1"/>
</dbReference>
<dbReference type="AlphaFoldDB" id="A0A5E7ES66"/>
<evidence type="ECO:0000313" key="4">
    <source>
        <dbReference type="Proteomes" id="UP000326018"/>
    </source>
</evidence>
<keyword evidence="1 3" id="KW-0808">Transferase</keyword>
<dbReference type="Pfam" id="PF00534">
    <property type="entry name" value="Glycos_transf_1"/>
    <property type="match status" value="2"/>
</dbReference>
<evidence type="ECO:0000256" key="1">
    <source>
        <dbReference type="ARBA" id="ARBA00022679"/>
    </source>
</evidence>
<dbReference type="RefSeq" id="WP_150704697.1">
    <property type="nucleotide sequence ID" value="NZ_CABVIB010000033.1"/>
</dbReference>
<dbReference type="InterPro" id="IPR001296">
    <property type="entry name" value="Glyco_trans_1"/>
</dbReference>
<keyword evidence="3" id="KW-0328">Glycosyltransferase</keyword>
<dbReference type="CDD" id="cd03801">
    <property type="entry name" value="GT4_PimA-like"/>
    <property type="match status" value="1"/>
</dbReference>